<sequence>MPRELHIKRRGLKRHKSDVSAFEMLRIGRKAQAARQRSNIGLAGVSHPRQKTEYPQRRNSMLKYKLPLVIISALLLSVIASGNAFAYSWSSNDGIEKSRANDFNSPQWRSTISQTISVSNGVTLSWGNEWKNDYSAPLFYKCQWSSGCAGGGSFESSGTLPAYYGVSSTVSMYSGAVNMPYSGYTDTLNNNHLYKDDNPYWKGTDFNTAQRMTRS</sequence>
<keyword evidence="1" id="KW-1133">Transmembrane helix</keyword>
<dbReference type="KEGG" id="rci:RCIA98"/>
<evidence type="ECO:0000313" key="3">
    <source>
        <dbReference type="Proteomes" id="UP000000663"/>
    </source>
</evidence>
<feature type="transmembrane region" description="Helical" evidence="1">
    <location>
        <begin position="66"/>
        <end position="89"/>
    </location>
</feature>
<keyword evidence="1" id="KW-0472">Membrane</keyword>
<organism evidence="2 3">
    <name type="scientific">Methanocella arvoryzae (strain DSM 22066 / NBRC 105507 / MRE50)</name>
    <dbReference type="NCBI Taxonomy" id="351160"/>
    <lineage>
        <taxon>Archaea</taxon>
        <taxon>Methanobacteriati</taxon>
        <taxon>Methanobacteriota</taxon>
        <taxon>Stenosarchaea group</taxon>
        <taxon>Methanomicrobia</taxon>
        <taxon>Methanocellales</taxon>
        <taxon>Methanocellaceae</taxon>
        <taxon>Methanocella</taxon>
    </lineage>
</organism>
<evidence type="ECO:0000313" key="2">
    <source>
        <dbReference type="EMBL" id="CAJ36625.1"/>
    </source>
</evidence>
<proteinExistence type="predicted"/>
<protein>
    <submittedName>
        <fullName evidence="2">Uncharacterized protein</fullName>
    </submittedName>
</protein>
<gene>
    <name evidence="2" type="ORF">RCIA98</name>
</gene>
<reference evidence="2 3" key="1">
    <citation type="journal article" date="2006" name="Science">
        <title>Genome of rice cluster I archaea -- the key methane producers in the rice rhizosphere.</title>
        <authorList>
            <person name="Erkel C."/>
            <person name="Kube M."/>
            <person name="Reinhardt R."/>
            <person name="Liesack W."/>
        </authorList>
    </citation>
    <scope>NUCLEOTIDE SEQUENCE [LARGE SCALE GENOMIC DNA]</scope>
    <source>
        <strain evidence="3">DSM 22066 / NBRC 105507 / MRE50</strain>
    </source>
</reference>
<dbReference type="eggNOG" id="arCOG12579">
    <property type="taxonomic scope" value="Archaea"/>
</dbReference>
<dbReference type="AlphaFoldDB" id="Q0W4R8"/>
<keyword evidence="1" id="KW-0812">Transmembrane</keyword>
<evidence type="ECO:0000256" key="1">
    <source>
        <dbReference type="SAM" id="Phobius"/>
    </source>
</evidence>
<name>Q0W4R8_METAR</name>
<keyword evidence="3" id="KW-1185">Reference proteome</keyword>
<dbReference type="STRING" id="351160.RCIA98"/>
<dbReference type="Proteomes" id="UP000000663">
    <property type="component" value="Chromosome"/>
</dbReference>
<accession>Q0W4R8</accession>
<dbReference type="EMBL" id="AM114193">
    <property type="protein sequence ID" value="CAJ36625.1"/>
    <property type="molecule type" value="Genomic_DNA"/>
</dbReference>